<organism evidence="2 3">
    <name type="scientific">Streptomyces spororaveus</name>
    <dbReference type="NCBI Taxonomy" id="284039"/>
    <lineage>
        <taxon>Bacteria</taxon>
        <taxon>Bacillati</taxon>
        <taxon>Actinomycetota</taxon>
        <taxon>Actinomycetes</taxon>
        <taxon>Kitasatosporales</taxon>
        <taxon>Streptomycetaceae</taxon>
        <taxon>Streptomyces</taxon>
    </lineage>
</organism>
<evidence type="ECO:0000313" key="2">
    <source>
        <dbReference type="EMBL" id="GHI76471.1"/>
    </source>
</evidence>
<dbReference type="EMBL" id="BNED01000005">
    <property type="protein sequence ID" value="GHI76471.1"/>
    <property type="molecule type" value="Genomic_DNA"/>
</dbReference>
<dbReference type="RefSeq" id="WP_308445534.1">
    <property type="nucleotide sequence ID" value="NZ_BAAATO010000006.1"/>
</dbReference>
<evidence type="ECO:0008006" key="4">
    <source>
        <dbReference type="Google" id="ProtNLM"/>
    </source>
</evidence>
<protein>
    <recommendedName>
        <fullName evidence="4">Helix-turn-helix domain-containing protein</fullName>
    </recommendedName>
</protein>
<sequence>MILELAVIYTTRLDACRDFYRGLGLDLVRERHGSGPEHYAATLADGGVLELYPAARRPETGYLRLGLTAPPNGAGFLPPGRHTLTDPDGRTVVLTVAETGSDQVRPRPHPGEQAARPAVTPSRGANGAPVPPEGRTGVTYAEIAGHYGMSARYLSENPRWGRHPGWPAAIGKRGRTIEFDPEAIARFFGEHHTREATPLEPTRRYTVVEIAEASGLQPDSIRSDISRGRWPAPDEMDGDRKLWRGETVTTHLAGRRIYRNKPK</sequence>
<dbReference type="SUPFAM" id="SSF54593">
    <property type="entry name" value="Glyoxalase/Bleomycin resistance protein/Dihydroxybiphenyl dioxygenase"/>
    <property type="match status" value="1"/>
</dbReference>
<name>A0ABQ3T7V1_9ACTN</name>
<comment type="caution">
    <text evidence="2">The sequence shown here is derived from an EMBL/GenBank/DDBJ whole genome shotgun (WGS) entry which is preliminary data.</text>
</comment>
<feature type="region of interest" description="Disordered" evidence="1">
    <location>
        <begin position="219"/>
        <end position="242"/>
    </location>
</feature>
<reference evidence="3" key="1">
    <citation type="submission" date="2023-07" db="EMBL/GenBank/DDBJ databases">
        <title>Whole genome shotgun sequence of Streptomyces spororaveus NBRC 15456.</title>
        <authorList>
            <person name="Komaki H."/>
            <person name="Tamura T."/>
        </authorList>
    </citation>
    <scope>NUCLEOTIDE SEQUENCE [LARGE SCALE GENOMIC DNA]</scope>
    <source>
        <strain evidence="3">NBRC 15456</strain>
    </source>
</reference>
<proteinExistence type="predicted"/>
<dbReference type="InterPro" id="IPR029068">
    <property type="entry name" value="Glyas_Bleomycin-R_OHBP_Dase"/>
</dbReference>
<evidence type="ECO:0000313" key="3">
    <source>
        <dbReference type="Proteomes" id="UP000608522"/>
    </source>
</evidence>
<evidence type="ECO:0000256" key="1">
    <source>
        <dbReference type="SAM" id="MobiDB-lite"/>
    </source>
</evidence>
<feature type="region of interest" description="Disordered" evidence="1">
    <location>
        <begin position="101"/>
        <end position="136"/>
    </location>
</feature>
<dbReference type="Gene3D" id="3.10.180.10">
    <property type="entry name" value="2,3-Dihydroxybiphenyl 1,2-Dioxygenase, domain 1"/>
    <property type="match status" value="1"/>
</dbReference>
<keyword evidence="3" id="KW-1185">Reference proteome</keyword>
<accession>A0ABQ3T7V1</accession>
<dbReference type="Proteomes" id="UP000608522">
    <property type="component" value="Unassembled WGS sequence"/>
</dbReference>
<gene>
    <name evidence="2" type="ORF">Sspor_20320</name>
</gene>